<dbReference type="Gene3D" id="3.40.50.150">
    <property type="entry name" value="Vaccinia Virus protein VP39"/>
    <property type="match status" value="1"/>
</dbReference>
<dbReference type="Pfam" id="PF10017">
    <property type="entry name" value="Methyltransf_33"/>
    <property type="match status" value="1"/>
</dbReference>
<protein>
    <submittedName>
        <fullName evidence="4">Dimethylhistidine N-methyltransferase</fullName>
    </submittedName>
</protein>
<dbReference type="PANTHER" id="PTHR43397:SF1">
    <property type="entry name" value="ERGOTHIONEINE BIOSYNTHESIS PROTEIN 1"/>
    <property type="match status" value="1"/>
</dbReference>
<dbReference type="GO" id="GO:0032259">
    <property type="term" value="P:methylation"/>
    <property type="evidence" value="ECO:0007669"/>
    <property type="project" value="UniProtKB-KW"/>
</dbReference>
<comment type="caution">
    <text evidence="4">The sequence shown here is derived from an EMBL/GenBank/DDBJ whole genome shotgun (WGS) entry which is preliminary data.</text>
</comment>
<dbReference type="InterPro" id="IPR035094">
    <property type="entry name" value="EgtD"/>
</dbReference>
<feature type="domain" description="Histidine-specific methyltransferase SAM-dependent" evidence="3">
    <location>
        <begin position="29"/>
        <end position="327"/>
    </location>
</feature>
<dbReference type="InterPro" id="IPR051128">
    <property type="entry name" value="EgtD_Methyltrsf_superfamily"/>
</dbReference>
<keyword evidence="1" id="KW-0489">Methyltransferase</keyword>
<gene>
    <name evidence="4" type="ORF">GCM10007890_25140</name>
</gene>
<dbReference type="InterPro" id="IPR019257">
    <property type="entry name" value="MeTrfase_dom"/>
</dbReference>
<dbReference type="InterPro" id="IPR017804">
    <property type="entry name" value="MeTrfase_EgtD-like"/>
</dbReference>
<dbReference type="NCBIfam" id="TIGR03438">
    <property type="entry name" value="egtD_ergothio"/>
    <property type="match status" value="1"/>
</dbReference>
<dbReference type="GO" id="GO:0008168">
    <property type="term" value="F:methyltransferase activity"/>
    <property type="evidence" value="ECO:0007669"/>
    <property type="project" value="UniProtKB-KW"/>
</dbReference>
<evidence type="ECO:0000313" key="5">
    <source>
        <dbReference type="Proteomes" id="UP001157440"/>
    </source>
</evidence>
<dbReference type="PANTHER" id="PTHR43397">
    <property type="entry name" value="ERGOTHIONEINE BIOSYNTHESIS PROTEIN 1"/>
    <property type="match status" value="1"/>
</dbReference>
<dbReference type="RefSeq" id="WP_238198060.1">
    <property type="nucleotide sequence ID" value="NZ_BPQZ01000022.1"/>
</dbReference>
<keyword evidence="5" id="KW-1185">Reference proteome</keyword>
<accession>A0AA37TIT3</accession>
<evidence type="ECO:0000313" key="4">
    <source>
        <dbReference type="EMBL" id="GLS70501.1"/>
    </source>
</evidence>
<dbReference type="InterPro" id="IPR029063">
    <property type="entry name" value="SAM-dependent_MTases_sf"/>
</dbReference>
<dbReference type="PIRSF" id="PIRSF018005">
    <property type="entry name" value="UCP018005"/>
    <property type="match status" value="1"/>
</dbReference>
<evidence type="ECO:0000259" key="3">
    <source>
        <dbReference type="Pfam" id="PF10017"/>
    </source>
</evidence>
<dbReference type="EMBL" id="BSPL01000016">
    <property type="protein sequence ID" value="GLS70501.1"/>
    <property type="molecule type" value="Genomic_DNA"/>
</dbReference>
<name>A0AA37TIT3_9HYPH</name>
<sequence length="329" mass="35869">MTIKPTFPDAAPVALDTAAPETAALAFLDDVRAGLSRPQKALSPKYFYDAAGSDLFEAITRLPEYYPTRTEIGILDRSGPEIAALLPAHAALVEFGSGSTVKLRRLLEHLDTLAAYVPVDVSGTFLKSQAEALKADLPQLRVEPVVADFTRDFDLPQSLDGLPRAGFFPGSTIGNFEPAEAEGLLRRFGRILGEGAHMIVGVDLVKDTATLERAYDDAAGVTAAFNLNLLTRINRELAGRFDLDAFTHRAVFDPSASRIEMHLVSRNAQDVRVGSDTFAFAEGETIHTESSYKYTVATFQALAERAGWTWLKVWTDPQGLFSVHALRLD</sequence>
<dbReference type="Proteomes" id="UP001157440">
    <property type="component" value="Unassembled WGS sequence"/>
</dbReference>
<evidence type="ECO:0000256" key="1">
    <source>
        <dbReference type="ARBA" id="ARBA00022603"/>
    </source>
</evidence>
<proteinExistence type="predicted"/>
<evidence type="ECO:0000256" key="2">
    <source>
        <dbReference type="ARBA" id="ARBA00022679"/>
    </source>
</evidence>
<keyword evidence="2" id="KW-0808">Transferase</keyword>
<organism evidence="4 5">
    <name type="scientific">Methylobacterium tardum</name>
    <dbReference type="NCBI Taxonomy" id="374432"/>
    <lineage>
        <taxon>Bacteria</taxon>
        <taxon>Pseudomonadati</taxon>
        <taxon>Pseudomonadota</taxon>
        <taxon>Alphaproteobacteria</taxon>
        <taxon>Hyphomicrobiales</taxon>
        <taxon>Methylobacteriaceae</taxon>
        <taxon>Methylobacterium</taxon>
    </lineage>
</organism>
<reference evidence="5" key="1">
    <citation type="journal article" date="2019" name="Int. J. Syst. Evol. Microbiol.">
        <title>The Global Catalogue of Microorganisms (GCM) 10K type strain sequencing project: providing services to taxonomists for standard genome sequencing and annotation.</title>
        <authorList>
            <consortium name="The Broad Institute Genomics Platform"/>
            <consortium name="The Broad Institute Genome Sequencing Center for Infectious Disease"/>
            <person name="Wu L."/>
            <person name="Ma J."/>
        </authorList>
    </citation>
    <scope>NUCLEOTIDE SEQUENCE [LARGE SCALE GENOMIC DNA]</scope>
    <source>
        <strain evidence="5">NBRC 103632</strain>
    </source>
</reference>
<dbReference type="AlphaFoldDB" id="A0AA37TIT3"/>
<dbReference type="SUPFAM" id="SSF53335">
    <property type="entry name" value="S-adenosyl-L-methionine-dependent methyltransferases"/>
    <property type="match status" value="1"/>
</dbReference>